<dbReference type="Gene3D" id="2.60.40.1180">
    <property type="entry name" value="Golgi alpha-mannosidase II"/>
    <property type="match status" value="1"/>
</dbReference>
<dbReference type="SUPFAM" id="SSF50370">
    <property type="entry name" value="Ricin B-like lectins"/>
    <property type="match status" value="3"/>
</dbReference>
<dbReference type="GO" id="GO:0004553">
    <property type="term" value="F:hydrolase activity, hydrolyzing O-glycosyl compounds"/>
    <property type="evidence" value="ECO:0007669"/>
    <property type="project" value="InterPro"/>
</dbReference>
<evidence type="ECO:0000256" key="1">
    <source>
        <dbReference type="ARBA" id="ARBA00005641"/>
    </source>
</evidence>
<name>A0A840MNZ8_9PROT</name>
<dbReference type="Proteomes" id="UP000575898">
    <property type="component" value="Unassembled WGS sequence"/>
</dbReference>
<dbReference type="Pfam" id="PF18564">
    <property type="entry name" value="Glyco_hydro_5_C"/>
    <property type="match status" value="1"/>
</dbReference>
<dbReference type="PANTHER" id="PTHR31308:SF3">
    <property type="entry name" value="ENDOGLYCOCERAMIDASE"/>
    <property type="match status" value="1"/>
</dbReference>
<dbReference type="Gene3D" id="2.80.10.50">
    <property type="match status" value="3"/>
</dbReference>
<dbReference type="PROSITE" id="PS51257">
    <property type="entry name" value="PROKAR_LIPOPROTEIN"/>
    <property type="match status" value="1"/>
</dbReference>
<dbReference type="InterPro" id="IPR013780">
    <property type="entry name" value="Glyco_hydro_b"/>
</dbReference>
<dbReference type="Pfam" id="PF00150">
    <property type="entry name" value="Cellulase"/>
    <property type="match status" value="1"/>
</dbReference>
<dbReference type="SUPFAM" id="SSF51445">
    <property type="entry name" value="(Trans)glycosidases"/>
    <property type="match status" value="1"/>
</dbReference>
<dbReference type="PROSITE" id="PS50231">
    <property type="entry name" value="RICIN_B_LECTIN"/>
    <property type="match status" value="1"/>
</dbReference>
<keyword evidence="3" id="KW-0326">Glycosidase</keyword>
<dbReference type="RefSeq" id="WP_184037802.1">
    <property type="nucleotide sequence ID" value="NZ_JACHHY010000009.1"/>
</dbReference>
<gene>
    <name evidence="5" type="ORF">HNQ59_001761</name>
</gene>
<organism evidence="5 6">
    <name type="scientific">Chitinivorax tropicus</name>
    <dbReference type="NCBI Taxonomy" id="714531"/>
    <lineage>
        <taxon>Bacteria</taxon>
        <taxon>Pseudomonadati</taxon>
        <taxon>Pseudomonadota</taxon>
        <taxon>Betaproteobacteria</taxon>
        <taxon>Chitinivorax</taxon>
    </lineage>
</organism>
<comment type="caution">
    <text evidence="5">The sequence shown here is derived from an EMBL/GenBank/DDBJ whole genome shotgun (WGS) entry which is preliminary data.</text>
</comment>
<dbReference type="InterPro" id="IPR017853">
    <property type="entry name" value="GH"/>
</dbReference>
<proteinExistence type="inferred from homology"/>
<keyword evidence="2" id="KW-0378">Hydrolase</keyword>
<dbReference type="GO" id="GO:0016042">
    <property type="term" value="P:lipid catabolic process"/>
    <property type="evidence" value="ECO:0007669"/>
    <property type="project" value="UniProtKB-ARBA"/>
</dbReference>
<feature type="domain" description="Ricin B lectin" evidence="4">
    <location>
        <begin position="476"/>
        <end position="599"/>
    </location>
</feature>
<dbReference type="Gene3D" id="3.20.20.80">
    <property type="entry name" value="Glycosidases"/>
    <property type="match status" value="1"/>
</dbReference>
<evidence type="ECO:0000256" key="2">
    <source>
        <dbReference type="ARBA" id="ARBA00022801"/>
    </source>
</evidence>
<reference evidence="5 6" key="1">
    <citation type="submission" date="2020-08" db="EMBL/GenBank/DDBJ databases">
        <title>Genomic Encyclopedia of Type Strains, Phase IV (KMG-IV): sequencing the most valuable type-strain genomes for metagenomic binning, comparative biology and taxonomic classification.</title>
        <authorList>
            <person name="Goeker M."/>
        </authorList>
    </citation>
    <scope>NUCLEOTIDE SEQUENCE [LARGE SCALE GENOMIC DNA]</scope>
    <source>
        <strain evidence="5 6">DSM 27165</strain>
    </source>
</reference>
<dbReference type="GO" id="GO:1901136">
    <property type="term" value="P:carbohydrate derivative catabolic process"/>
    <property type="evidence" value="ECO:0007669"/>
    <property type="project" value="UniProtKB-ARBA"/>
</dbReference>
<dbReference type="AlphaFoldDB" id="A0A840MNZ8"/>
<feature type="domain" description="Ricin B lectin" evidence="4">
    <location>
        <begin position="603"/>
        <end position="731"/>
    </location>
</feature>
<accession>A0A840MNZ8</accession>
<dbReference type="GO" id="GO:0000272">
    <property type="term" value="P:polysaccharide catabolic process"/>
    <property type="evidence" value="ECO:0007669"/>
    <property type="project" value="InterPro"/>
</dbReference>
<dbReference type="EMBL" id="JACHHY010000009">
    <property type="protein sequence ID" value="MBB5018472.1"/>
    <property type="molecule type" value="Genomic_DNA"/>
</dbReference>
<dbReference type="PROSITE" id="PS00659">
    <property type="entry name" value="GLYCOSYL_HYDROL_F5"/>
    <property type="match status" value="1"/>
</dbReference>
<dbReference type="InterPro" id="IPR001547">
    <property type="entry name" value="Glyco_hydro_5"/>
</dbReference>
<dbReference type="InterPro" id="IPR052066">
    <property type="entry name" value="Glycosphingolipid_Hydrolases"/>
</dbReference>
<keyword evidence="6" id="KW-1185">Reference proteome</keyword>
<comment type="similarity">
    <text evidence="1">Belongs to the glycosyl hydrolase 5 (cellulase A) family.</text>
</comment>
<evidence type="ECO:0000313" key="5">
    <source>
        <dbReference type="EMBL" id="MBB5018472.1"/>
    </source>
</evidence>
<dbReference type="InterPro" id="IPR018087">
    <property type="entry name" value="Glyco_hydro_5_CS"/>
</dbReference>
<dbReference type="InterPro" id="IPR000772">
    <property type="entry name" value="Ricin_B_lectin"/>
</dbReference>
<sequence length="731" mass="83015">MLQRLRSPFRWWLGLAMVIALLGLGGCLEVSKPAQGRYLTDSQGRALILHGLNTSNGAKHSGDHMSWVTESDVEREANEWGFNFVRLLVFWGAIEPEKGVYNYQYLDEVQKRVEWYTRRGMHVLIDMHQDMYGYGVGGNGAPAWATETDGHKLGSFNVGQFWWLKNLDPAVIAAFKNFWEYRDHPELQEHYIAAFQLVAQRFRSNPGVIGYDLMNEPHGGDLGKAISGDFQRTWLADFYKRLIPKLRAIEPDKYLFFEPQAFGINFGFPAALPKIEDTRSGDNKLVYAPHLYPVFQHEGVKYSDIDRKQMRDWSKYRAQEMDLHGTPLVVGELGGSEQMPNLHQYLDDALTMLDDMGAGWAYWSSDPGEWGPVNADRQEMPKLNRLIRTYPRAIAGAPVSFRYVPGAADFTLVFREKPGVTGPTEIFVPRRHYPDGFQLSVSDAVGTWRSEYDEKTQILKLWTNPANEEHTVRIFRKFQNLYLPYFAKCVAAQPGSRAVTQDCNGESSQGWVIGNDQTLRSKLDVNQCLDVSDGLAWNAKTVQLHACNGTDAQKWYFDNGLLRTALNPTKCLDVAYGATSDKMQLWDCTGGRAQLFAYRAEGASQDHLLRNEATNLCLDVKDGKMEDGNDVITYPCHGRANQRWFYEPSSGFVHSVQDRRFCLDNRGKTESGSAWGIWTCENSDNLRFNWSGTTLRPYRNLDLAMSAGRGMVAVTQQENDGSDPAVRWRME</sequence>
<dbReference type="CDD" id="cd00161">
    <property type="entry name" value="beta-trefoil_Ricin-like"/>
    <property type="match status" value="1"/>
</dbReference>
<evidence type="ECO:0000259" key="4">
    <source>
        <dbReference type="SMART" id="SM00458"/>
    </source>
</evidence>
<protein>
    <recommendedName>
        <fullName evidence="4">Ricin B lectin domain-containing protein</fullName>
    </recommendedName>
</protein>
<dbReference type="InterPro" id="IPR035992">
    <property type="entry name" value="Ricin_B-like_lectins"/>
</dbReference>
<evidence type="ECO:0000256" key="3">
    <source>
        <dbReference type="ARBA" id="ARBA00023295"/>
    </source>
</evidence>
<dbReference type="SMART" id="SM00458">
    <property type="entry name" value="RICIN"/>
    <property type="match status" value="2"/>
</dbReference>
<dbReference type="PANTHER" id="PTHR31308">
    <property type="match status" value="1"/>
</dbReference>
<dbReference type="Pfam" id="PF00652">
    <property type="entry name" value="Ricin_B_lectin"/>
    <property type="match status" value="1"/>
</dbReference>
<dbReference type="InterPro" id="IPR041036">
    <property type="entry name" value="GH5_C"/>
</dbReference>
<evidence type="ECO:0000313" key="6">
    <source>
        <dbReference type="Proteomes" id="UP000575898"/>
    </source>
</evidence>